<evidence type="ECO:0000259" key="7">
    <source>
        <dbReference type="PROSITE" id="PS51900"/>
    </source>
</evidence>
<evidence type="ECO:0000259" key="6">
    <source>
        <dbReference type="PROSITE" id="PS51898"/>
    </source>
</evidence>
<dbReference type="EMBL" id="JBIYDN010000035">
    <property type="protein sequence ID" value="MFK4447469.1"/>
    <property type="molecule type" value="Genomic_DNA"/>
</dbReference>
<comment type="caution">
    <text evidence="8">The sequence shown here is derived from an EMBL/GenBank/DDBJ whole genome shotgun (WGS) entry which is preliminary data.</text>
</comment>
<evidence type="ECO:0000256" key="3">
    <source>
        <dbReference type="ARBA" id="ARBA00023125"/>
    </source>
</evidence>
<dbReference type="SUPFAM" id="SSF56349">
    <property type="entry name" value="DNA breaking-rejoining enzymes"/>
    <property type="match status" value="1"/>
</dbReference>
<sequence length="371" mass="41830">MSCQLFRVGKVWHYRFQIDGVRVQRSTGETLRHRAESIAERAHRYAALWSRREQSIPTLRELVAQWLTVHAPTTSKAHSKIVETFGRLHLYQLADVMIDELTTAMVEEARNEYLKNHAPASANQWLKVLRLLCSWAVRREVIPAVRFRVRTLAVQKRPRAILSTSLASQWLEAVDTHEGDKMAVRIAVRLMLGLGLREIETITARFEWLDWERRAYIPGKTKGKEAEPIPVPLWLIDYLQPMRQPSGLIVARPNGKPCPSGFTRTAMLAANTAVGTGHVTAHRLRGTFATLMSEMGAPIQSIQRAMRHKSPLTTMAYLEVNMDFVAKAQQSIAHKMGFSTQSDVSGNQAANETALGGEQQGASLYHESSRF</sequence>
<dbReference type="InterPro" id="IPR002104">
    <property type="entry name" value="Integrase_catalytic"/>
</dbReference>
<dbReference type="InterPro" id="IPR050808">
    <property type="entry name" value="Phage_Integrase"/>
</dbReference>
<keyword evidence="3 5" id="KW-0238">DNA-binding</keyword>
<keyword evidence="4" id="KW-0233">DNA recombination</keyword>
<dbReference type="InterPro" id="IPR013762">
    <property type="entry name" value="Integrase-like_cat_sf"/>
</dbReference>
<dbReference type="InterPro" id="IPR044068">
    <property type="entry name" value="CB"/>
</dbReference>
<feature type="domain" description="Core-binding (CB)" evidence="7">
    <location>
        <begin position="57"/>
        <end position="137"/>
    </location>
</feature>
<dbReference type="PROSITE" id="PS51900">
    <property type="entry name" value="CB"/>
    <property type="match status" value="1"/>
</dbReference>
<comment type="similarity">
    <text evidence="1">Belongs to the 'phage' integrase family.</text>
</comment>
<dbReference type="PROSITE" id="PS51898">
    <property type="entry name" value="TYR_RECOMBINASE"/>
    <property type="match status" value="1"/>
</dbReference>
<dbReference type="InterPro" id="IPR011010">
    <property type="entry name" value="DNA_brk_join_enz"/>
</dbReference>
<protein>
    <submittedName>
        <fullName evidence="8">Integrase/recombinase XerC</fullName>
    </submittedName>
</protein>
<name>A0ABW8MUT0_9BURK</name>
<evidence type="ECO:0000256" key="4">
    <source>
        <dbReference type="ARBA" id="ARBA00023172"/>
    </source>
</evidence>
<dbReference type="PANTHER" id="PTHR30629:SF2">
    <property type="entry name" value="PROPHAGE INTEGRASE INTS-RELATED"/>
    <property type="match status" value="1"/>
</dbReference>
<proteinExistence type="inferred from homology"/>
<dbReference type="RefSeq" id="WP_404613115.1">
    <property type="nucleotide sequence ID" value="NZ_JBIYDN010000035.1"/>
</dbReference>
<accession>A0ABW8MUT0</accession>
<dbReference type="CDD" id="cd00397">
    <property type="entry name" value="DNA_BRE_C"/>
    <property type="match status" value="1"/>
</dbReference>
<evidence type="ECO:0000256" key="1">
    <source>
        <dbReference type="ARBA" id="ARBA00008857"/>
    </source>
</evidence>
<evidence type="ECO:0000256" key="5">
    <source>
        <dbReference type="PROSITE-ProRule" id="PRU01248"/>
    </source>
</evidence>
<evidence type="ECO:0000313" key="9">
    <source>
        <dbReference type="Proteomes" id="UP001620514"/>
    </source>
</evidence>
<dbReference type="InterPro" id="IPR010998">
    <property type="entry name" value="Integrase_recombinase_N"/>
</dbReference>
<dbReference type="Pfam" id="PF00589">
    <property type="entry name" value="Phage_integrase"/>
    <property type="match status" value="1"/>
</dbReference>
<keyword evidence="9" id="KW-1185">Reference proteome</keyword>
<dbReference type="Proteomes" id="UP001620514">
    <property type="component" value="Unassembled WGS sequence"/>
</dbReference>
<dbReference type="Gene3D" id="1.10.150.130">
    <property type="match status" value="1"/>
</dbReference>
<dbReference type="PANTHER" id="PTHR30629">
    <property type="entry name" value="PROPHAGE INTEGRASE"/>
    <property type="match status" value="1"/>
</dbReference>
<feature type="domain" description="Tyr recombinase" evidence="6">
    <location>
        <begin position="156"/>
        <end position="330"/>
    </location>
</feature>
<organism evidence="8 9">
    <name type="scientific">Caballeronia udeis</name>
    <dbReference type="NCBI Taxonomy" id="1232866"/>
    <lineage>
        <taxon>Bacteria</taxon>
        <taxon>Pseudomonadati</taxon>
        <taxon>Pseudomonadota</taxon>
        <taxon>Betaproteobacteria</taxon>
        <taxon>Burkholderiales</taxon>
        <taxon>Burkholderiaceae</taxon>
        <taxon>Caballeronia</taxon>
    </lineage>
</organism>
<evidence type="ECO:0000313" key="8">
    <source>
        <dbReference type="EMBL" id="MFK4447469.1"/>
    </source>
</evidence>
<keyword evidence="2" id="KW-0229">DNA integration</keyword>
<evidence type="ECO:0000256" key="2">
    <source>
        <dbReference type="ARBA" id="ARBA00022908"/>
    </source>
</evidence>
<reference evidence="8 9" key="1">
    <citation type="submission" date="2024-11" db="EMBL/GenBank/DDBJ databases">
        <title>Using genomics to understand microbial adaptation to soil warming.</title>
        <authorList>
            <person name="Deangelis K.M. PhD."/>
        </authorList>
    </citation>
    <scope>NUCLEOTIDE SEQUENCE [LARGE SCALE GENOMIC DNA]</scope>
    <source>
        <strain evidence="8 9">GAS97</strain>
    </source>
</reference>
<gene>
    <name evidence="8" type="ORF">ABH943_007505</name>
</gene>
<dbReference type="Gene3D" id="1.10.443.10">
    <property type="entry name" value="Intergrase catalytic core"/>
    <property type="match status" value="1"/>
</dbReference>